<dbReference type="EMBL" id="NJET01000009">
    <property type="protein sequence ID" value="PHH66216.1"/>
    <property type="molecule type" value="Genomic_DNA"/>
</dbReference>
<gene>
    <name evidence="1" type="ORF">CDD81_7809</name>
</gene>
<dbReference type="AlphaFoldDB" id="A0A2C5YET3"/>
<keyword evidence="2" id="KW-1185">Reference proteome</keyword>
<evidence type="ECO:0000313" key="2">
    <source>
        <dbReference type="Proteomes" id="UP000226192"/>
    </source>
</evidence>
<organism evidence="1 2">
    <name type="scientific">Ophiocordyceps australis</name>
    <dbReference type="NCBI Taxonomy" id="1399860"/>
    <lineage>
        <taxon>Eukaryota</taxon>
        <taxon>Fungi</taxon>
        <taxon>Dikarya</taxon>
        <taxon>Ascomycota</taxon>
        <taxon>Pezizomycotina</taxon>
        <taxon>Sordariomycetes</taxon>
        <taxon>Hypocreomycetidae</taxon>
        <taxon>Hypocreales</taxon>
        <taxon>Ophiocordycipitaceae</taxon>
        <taxon>Ophiocordyceps</taxon>
    </lineage>
</organism>
<evidence type="ECO:0000313" key="1">
    <source>
        <dbReference type="EMBL" id="PHH66216.1"/>
    </source>
</evidence>
<sequence length="619" mass="67605">MSIPTGTRDGSFVKFEGWDIPGNDVAYYNKYQGDVKRLKDIVSIDKKWAFCAFNTNGWVKAVPFINGSSFKQAPGTDLYVRVEYPGWKFFAGKDHSGNDLYRITEYNTFPSLTAEIDSRTALKTEDPQVAAFNTNGYVKYKIQFPLYDWTSASSLDGIYVKTDFLGFNFFPQADSPSNDIARVTAMARDVPSLIQECRKRDDQGALGFNTWGWVKNRITVPPPAATSVDETEGIYVQTEWPDFVYLPGVDSNGSDNARLEGKNVAELIKEARKDAKNVAFNTNGWIKNDVADKAQVFSPLPSVLFGTYVKVPTEPKLLQANPALALRMSLFILKGTAAFWAFYMLPDSAARLEYSKAVAEGCKEITEYVAQSKLKVEEGVQMALNLRQQLLVWARQKSSALGQELFQKDYAGLTRLQTPQVMKAVLEHAGRASPKITLALKGAGMLCKALVPMSVANSLVSVAIAPDWDPELAEQMSAWSRAISSRSLPREGGVLMSKPGAILGGIAGTIVATIVDNNQFPVLTDWFYGGTSRESASAVLGHVYEPTRQAVIHMLEATGKEHHVHGVYASHVAAIEGDDSRAAEIAEAIVSTSGKGGQSADDEVPPPLIGNTATSDCLC</sequence>
<dbReference type="OrthoDB" id="4752102at2759"/>
<protein>
    <submittedName>
        <fullName evidence="1">Uncharacterized protein</fullName>
    </submittedName>
</protein>
<name>A0A2C5YET3_9HYPO</name>
<accession>A0A2C5YET3</accession>
<dbReference type="Proteomes" id="UP000226192">
    <property type="component" value="Unassembled WGS sequence"/>
</dbReference>
<comment type="caution">
    <text evidence="1">The sequence shown here is derived from an EMBL/GenBank/DDBJ whole genome shotgun (WGS) entry which is preliminary data.</text>
</comment>
<proteinExistence type="predicted"/>
<reference evidence="1 2" key="1">
    <citation type="submission" date="2017-06" db="EMBL/GenBank/DDBJ databases">
        <title>Ant-infecting Ophiocordyceps genomes reveal a high diversity of potential behavioral manipulation genes and a possible major role for enterotoxins.</title>
        <authorList>
            <person name="De Bekker C."/>
            <person name="Evans H.C."/>
            <person name="Brachmann A."/>
            <person name="Hughes D.P."/>
        </authorList>
    </citation>
    <scope>NUCLEOTIDE SEQUENCE [LARGE SCALE GENOMIC DNA]</scope>
    <source>
        <strain evidence="1 2">Map64</strain>
    </source>
</reference>